<name>A0AAU7T6P3_9ACTN</name>
<evidence type="ECO:0000256" key="1">
    <source>
        <dbReference type="SAM" id="MobiDB-lite"/>
    </source>
</evidence>
<dbReference type="PANTHER" id="PTHR36933">
    <property type="entry name" value="SLL0788 PROTEIN"/>
    <property type="match status" value="1"/>
</dbReference>
<dbReference type="PROSITE" id="PS51257">
    <property type="entry name" value="PROKAR_LIPOPROTEIN"/>
    <property type="match status" value="1"/>
</dbReference>
<dbReference type="PANTHER" id="PTHR36933:SF1">
    <property type="entry name" value="SLL0788 PROTEIN"/>
    <property type="match status" value="1"/>
</dbReference>
<sequence>MRTTRTTAAAALTLAVVLGLVACGNDGDAGGMPGMQHGTKSTPSATTGTTSAAADHNDADVKFATEMIPHHQQAVTMADLALRKASNATVKQLATAIKAAQDPEIKQMSGWLTGWGEMVPTPGMGHEMAHGEGMMTEEEMAALGKAGGAAFDRMWVQLMIKHHQGAVAMAKTEQTAGKSSTAVALAKTIETAQTAEIATMQKLLTQLP</sequence>
<dbReference type="Gene3D" id="1.20.1260.10">
    <property type="match status" value="1"/>
</dbReference>
<dbReference type="InterPro" id="IPR012347">
    <property type="entry name" value="Ferritin-like"/>
</dbReference>
<gene>
    <name evidence="4" type="ORF">ABN611_27395</name>
</gene>
<evidence type="ECO:0000259" key="3">
    <source>
        <dbReference type="Pfam" id="PF03713"/>
    </source>
</evidence>
<dbReference type="Pfam" id="PF03713">
    <property type="entry name" value="DUF305"/>
    <property type="match status" value="1"/>
</dbReference>
<feature type="chain" id="PRO_5043851529" evidence="2">
    <location>
        <begin position="23"/>
        <end position="208"/>
    </location>
</feature>
<reference evidence="4" key="1">
    <citation type="submission" date="2024-06" db="EMBL/GenBank/DDBJ databases">
        <title>Kribbella sp. strain HUAS MG21 genome sequences.</title>
        <authorList>
            <person name="Mo P."/>
        </authorList>
    </citation>
    <scope>NUCLEOTIDE SEQUENCE</scope>
    <source>
        <strain evidence="4">HUAS MG21</strain>
    </source>
</reference>
<protein>
    <submittedName>
        <fullName evidence="4">DUF305 domain-containing protein</fullName>
    </submittedName>
</protein>
<feature type="signal peptide" evidence="2">
    <location>
        <begin position="1"/>
        <end position="22"/>
    </location>
</feature>
<dbReference type="EMBL" id="CP158165">
    <property type="protein sequence ID" value="XBV22279.1"/>
    <property type="molecule type" value="Genomic_DNA"/>
</dbReference>
<keyword evidence="2" id="KW-0732">Signal</keyword>
<evidence type="ECO:0000256" key="2">
    <source>
        <dbReference type="SAM" id="SignalP"/>
    </source>
</evidence>
<evidence type="ECO:0000313" key="4">
    <source>
        <dbReference type="EMBL" id="XBV22279.1"/>
    </source>
</evidence>
<feature type="compositionally biased region" description="Low complexity" evidence="1">
    <location>
        <begin position="39"/>
        <end position="53"/>
    </location>
</feature>
<accession>A0AAU7T6P3</accession>
<feature type="region of interest" description="Disordered" evidence="1">
    <location>
        <begin position="32"/>
        <end position="53"/>
    </location>
</feature>
<dbReference type="InterPro" id="IPR005183">
    <property type="entry name" value="DUF305_CopM-like"/>
</dbReference>
<organism evidence="4">
    <name type="scientific">Kribbella sp. HUAS MG21</name>
    <dbReference type="NCBI Taxonomy" id="3160966"/>
    <lineage>
        <taxon>Bacteria</taxon>
        <taxon>Bacillati</taxon>
        <taxon>Actinomycetota</taxon>
        <taxon>Actinomycetes</taxon>
        <taxon>Propionibacteriales</taxon>
        <taxon>Kribbellaceae</taxon>
        <taxon>Kribbella</taxon>
    </lineage>
</organism>
<proteinExistence type="predicted"/>
<feature type="domain" description="DUF305" evidence="3">
    <location>
        <begin position="60"/>
        <end position="204"/>
    </location>
</feature>
<dbReference type="AlphaFoldDB" id="A0AAU7T6P3"/>
<dbReference type="RefSeq" id="WP_350275125.1">
    <property type="nucleotide sequence ID" value="NZ_CP158165.1"/>
</dbReference>